<reference evidence="2 3" key="1">
    <citation type="submission" date="2016-07" db="EMBL/GenBank/DDBJ databases">
        <title>Draft Genome Sequence of Methylobrevis pamukkalensis PK2.</title>
        <authorList>
            <person name="Vasilenko O.V."/>
            <person name="Doronina N.V."/>
            <person name="Shmareva M.N."/>
            <person name="Tarlachkov S.V."/>
            <person name="Mustakhimov I."/>
            <person name="Trotsenko Y.A."/>
        </authorList>
    </citation>
    <scope>NUCLEOTIDE SEQUENCE [LARGE SCALE GENOMIC DNA]</scope>
    <source>
        <strain evidence="2 3">PK2</strain>
    </source>
</reference>
<feature type="compositionally biased region" description="Basic and acidic residues" evidence="1">
    <location>
        <begin position="101"/>
        <end position="117"/>
    </location>
</feature>
<organism evidence="2 3">
    <name type="scientific">Methylobrevis pamukkalensis</name>
    <dbReference type="NCBI Taxonomy" id="1439726"/>
    <lineage>
        <taxon>Bacteria</taxon>
        <taxon>Pseudomonadati</taxon>
        <taxon>Pseudomonadota</taxon>
        <taxon>Alphaproteobacteria</taxon>
        <taxon>Hyphomicrobiales</taxon>
        <taxon>Pleomorphomonadaceae</taxon>
        <taxon>Methylobrevis</taxon>
    </lineage>
</organism>
<evidence type="ECO:0000256" key="1">
    <source>
        <dbReference type="SAM" id="MobiDB-lite"/>
    </source>
</evidence>
<comment type="caution">
    <text evidence="2">The sequence shown here is derived from an EMBL/GenBank/DDBJ whole genome shotgun (WGS) entry which is preliminary data.</text>
</comment>
<gene>
    <name evidence="2" type="ORF">A6302_00154</name>
</gene>
<evidence type="ECO:0000313" key="3">
    <source>
        <dbReference type="Proteomes" id="UP000094622"/>
    </source>
</evidence>
<evidence type="ECO:0008006" key="4">
    <source>
        <dbReference type="Google" id="ProtNLM"/>
    </source>
</evidence>
<dbReference type="RefSeq" id="WP_069305429.1">
    <property type="nucleotide sequence ID" value="NZ_MCRJ01000002.1"/>
</dbReference>
<dbReference type="EMBL" id="MCRJ01000002">
    <property type="protein sequence ID" value="ODN72408.1"/>
    <property type="molecule type" value="Genomic_DNA"/>
</dbReference>
<dbReference type="Proteomes" id="UP000094622">
    <property type="component" value="Unassembled WGS sequence"/>
</dbReference>
<dbReference type="AlphaFoldDB" id="A0A1E3H7U5"/>
<evidence type="ECO:0000313" key="2">
    <source>
        <dbReference type="EMBL" id="ODN72408.1"/>
    </source>
</evidence>
<accession>A0A1E3H7U5</accession>
<keyword evidence="3" id="KW-1185">Reference proteome</keyword>
<dbReference type="Pfam" id="PF17264">
    <property type="entry name" value="DUF5330"/>
    <property type="match status" value="1"/>
</dbReference>
<sequence>MFLIRTLFWLTVVIALIPVNEQDVAASAAISPVEAGQAVYAAQAAVSDLGGFCERNPSVCEIGGRIASTMALKAKAGARYVYEYLETETGDGAATGDTLTEADRLPGWRGAADGREA</sequence>
<proteinExistence type="predicted"/>
<feature type="region of interest" description="Disordered" evidence="1">
    <location>
        <begin position="91"/>
        <end position="117"/>
    </location>
</feature>
<name>A0A1E3H7U5_9HYPH</name>
<dbReference type="OrthoDB" id="7923950at2"/>
<protein>
    <recommendedName>
        <fullName evidence="4">DUF5330 domain-containing protein</fullName>
    </recommendedName>
</protein>
<dbReference type="InterPro" id="IPR035220">
    <property type="entry name" value="DUF5330"/>
</dbReference>